<dbReference type="NCBIfam" id="TIGR00254">
    <property type="entry name" value="GGDEF"/>
    <property type="match status" value="1"/>
</dbReference>
<dbReference type="Pfam" id="PF00990">
    <property type="entry name" value="GGDEF"/>
    <property type="match status" value="1"/>
</dbReference>
<keyword evidence="6" id="KW-0808">Transferase</keyword>
<dbReference type="SUPFAM" id="SSF52172">
    <property type="entry name" value="CheY-like"/>
    <property type="match status" value="1"/>
</dbReference>
<dbReference type="Pfam" id="PF00072">
    <property type="entry name" value="Response_reg"/>
    <property type="match status" value="1"/>
</dbReference>
<dbReference type="RefSeq" id="WP_378160915.1">
    <property type="nucleotide sequence ID" value="NZ_JBHSBU010000001.1"/>
</dbReference>
<sequence>MSCSSVELQQKCTALTATWDGYCSTPTFENFVEFAVTLNSFAEFLIARGLSGLHHLGRDLEQVALALFGDERSHPIKPETMAELDQKLKGLVERVSDYIAANSRPREERRISTSPLAAPSDLQPVRQLWLVSQNEESWRDLIAQLGYFGIEVDIFRWDAVPAESPSVPLLLLDVAGLLTSEWSARIRTLRARFDASNLLALTVQTDFLSLQTALAAGCDYCFPRGTSLPTIVAKVLELNDSEEQEEYRVLVVEDSITAIKLIQRTLEENGIQSSAVSNPREVLDALKRYNPDLILMDMHMPNCTGVEAARVIRQHPQFLSIPIVYLSGETDVGMQIDALRLGGDHFLTKPVNPVWLNAIVKTKIERYRALRRSMFHDSLTGLLNHTSTKRVLDQAVSAAASDNGVLSVAMIDIDHFKKVNDTYGHPVGDQIIRSLAWLLKQRLRKTDIVGRYGGEEFLVGLPGTAADHAFEVLDRIRRDFSQIKHPFNETWFNTTFSSGIASFPAIESSEGLVKFADEALYQAKRGGRNRVMLPKRNH</sequence>
<evidence type="ECO:0000256" key="3">
    <source>
        <dbReference type="PROSITE-ProRule" id="PRU00169"/>
    </source>
</evidence>
<keyword evidence="6" id="KW-0548">Nucleotidyltransferase</keyword>
<dbReference type="CDD" id="cd01949">
    <property type="entry name" value="GGDEF"/>
    <property type="match status" value="1"/>
</dbReference>
<dbReference type="Proteomes" id="UP001595791">
    <property type="component" value="Unassembled WGS sequence"/>
</dbReference>
<dbReference type="PROSITE" id="PS50887">
    <property type="entry name" value="GGDEF"/>
    <property type="match status" value="1"/>
</dbReference>
<dbReference type="CDD" id="cd17546">
    <property type="entry name" value="REC_hyHK_CKI1_RcsC-like"/>
    <property type="match status" value="1"/>
</dbReference>
<dbReference type="SMART" id="SM00267">
    <property type="entry name" value="GGDEF"/>
    <property type="match status" value="1"/>
</dbReference>
<dbReference type="PANTHER" id="PTHR45138:SF9">
    <property type="entry name" value="DIGUANYLATE CYCLASE DGCM-RELATED"/>
    <property type="match status" value="1"/>
</dbReference>
<dbReference type="Gene3D" id="3.30.70.270">
    <property type="match status" value="1"/>
</dbReference>
<proteinExistence type="predicted"/>
<gene>
    <name evidence="6" type="ORF">ACFOW7_03125</name>
</gene>
<dbReference type="SMART" id="SM00448">
    <property type="entry name" value="REC"/>
    <property type="match status" value="1"/>
</dbReference>
<dbReference type="EMBL" id="JBHSBU010000001">
    <property type="protein sequence ID" value="MFC4158345.1"/>
    <property type="molecule type" value="Genomic_DNA"/>
</dbReference>
<organism evidence="6 7">
    <name type="scientific">Chitinimonas lacunae</name>
    <dbReference type="NCBI Taxonomy" id="1963018"/>
    <lineage>
        <taxon>Bacteria</taxon>
        <taxon>Pseudomonadati</taxon>
        <taxon>Pseudomonadota</taxon>
        <taxon>Betaproteobacteria</taxon>
        <taxon>Neisseriales</taxon>
        <taxon>Chitinibacteraceae</taxon>
        <taxon>Chitinimonas</taxon>
    </lineage>
</organism>
<dbReference type="InterPro" id="IPR043128">
    <property type="entry name" value="Rev_trsase/Diguanyl_cyclase"/>
</dbReference>
<evidence type="ECO:0000256" key="1">
    <source>
        <dbReference type="ARBA" id="ARBA00012528"/>
    </source>
</evidence>
<comment type="catalytic activity">
    <reaction evidence="2">
        <text>2 GTP = 3',3'-c-di-GMP + 2 diphosphate</text>
        <dbReference type="Rhea" id="RHEA:24898"/>
        <dbReference type="ChEBI" id="CHEBI:33019"/>
        <dbReference type="ChEBI" id="CHEBI:37565"/>
        <dbReference type="ChEBI" id="CHEBI:58805"/>
        <dbReference type="EC" id="2.7.7.65"/>
    </reaction>
</comment>
<dbReference type="PANTHER" id="PTHR45138">
    <property type="entry name" value="REGULATORY COMPONENTS OF SENSORY TRANSDUCTION SYSTEM"/>
    <property type="match status" value="1"/>
</dbReference>
<accession>A0ABV8MM57</accession>
<dbReference type="InterPro" id="IPR000160">
    <property type="entry name" value="GGDEF_dom"/>
</dbReference>
<dbReference type="InterPro" id="IPR050469">
    <property type="entry name" value="Diguanylate_Cyclase"/>
</dbReference>
<evidence type="ECO:0000313" key="6">
    <source>
        <dbReference type="EMBL" id="MFC4158345.1"/>
    </source>
</evidence>
<evidence type="ECO:0000259" key="4">
    <source>
        <dbReference type="PROSITE" id="PS50110"/>
    </source>
</evidence>
<dbReference type="InterPro" id="IPR029787">
    <property type="entry name" value="Nucleotide_cyclase"/>
</dbReference>
<evidence type="ECO:0000256" key="2">
    <source>
        <dbReference type="ARBA" id="ARBA00034247"/>
    </source>
</evidence>
<dbReference type="PROSITE" id="PS50110">
    <property type="entry name" value="RESPONSE_REGULATORY"/>
    <property type="match status" value="1"/>
</dbReference>
<dbReference type="EC" id="2.7.7.65" evidence="1"/>
<protein>
    <recommendedName>
        <fullName evidence="1">diguanylate cyclase</fullName>
        <ecNumber evidence="1">2.7.7.65</ecNumber>
    </recommendedName>
</protein>
<dbReference type="InterPro" id="IPR001789">
    <property type="entry name" value="Sig_transdc_resp-reg_receiver"/>
</dbReference>
<feature type="domain" description="Response regulatory" evidence="4">
    <location>
        <begin position="248"/>
        <end position="364"/>
    </location>
</feature>
<name>A0ABV8MM57_9NEIS</name>
<evidence type="ECO:0000313" key="7">
    <source>
        <dbReference type="Proteomes" id="UP001595791"/>
    </source>
</evidence>
<keyword evidence="3" id="KW-0597">Phosphoprotein</keyword>
<keyword evidence="7" id="KW-1185">Reference proteome</keyword>
<feature type="modified residue" description="4-aspartylphosphate" evidence="3">
    <location>
        <position position="297"/>
    </location>
</feature>
<evidence type="ECO:0000259" key="5">
    <source>
        <dbReference type="PROSITE" id="PS50887"/>
    </source>
</evidence>
<comment type="caution">
    <text evidence="6">The sequence shown here is derived from an EMBL/GenBank/DDBJ whole genome shotgun (WGS) entry which is preliminary data.</text>
</comment>
<dbReference type="Gene3D" id="3.40.50.2300">
    <property type="match status" value="1"/>
</dbReference>
<dbReference type="SUPFAM" id="SSF55073">
    <property type="entry name" value="Nucleotide cyclase"/>
    <property type="match status" value="1"/>
</dbReference>
<dbReference type="GO" id="GO:0052621">
    <property type="term" value="F:diguanylate cyclase activity"/>
    <property type="evidence" value="ECO:0007669"/>
    <property type="project" value="UniProtKB-EC"/>
</dbReference>
<reference evidence="7" key="1">
    <citation type="journal article" date="2019" name="Int. J. Syst. Evol. Microbiol.">
        <title>The Global Catalogue of Microorganisms (GCM) 10K type strain sequencing project: providing services to taxonomists for standard genome sequencing and annotation.</title>
        <authorList>
            <consortium name="The Broad Institute Genomics Platform"/>
            <consortium name="The Broad Institute Genome Sequencing Center for Infectious Disease"/>
            <person name="Wu L."/>
            <person name="Ma J."/>
        </authorList>
    </citation>
    <scope>NUCLEOTIDE SEQUENCE [LARGE SCALE GENOMIC DNA]</scope>
    <source>
        <strain evidence="7">LMG 29894</strain>
    </source>
</reference>
<feature type="domain" description="GGDEF" evidence="5">
    <location>
        <begin position="404"/>
        <end position="536"/>
    </location>
</feature>
<dbReference type="InterPro" id="IPR011006">
    <property type="entry name" value="CheY-like_superfamily"/>
</dbReference>